<organism evidence="3 4">
    <name type="scientific">Paraburkholderia solisilvae</name>
    <dbReference type="NCBI Taxonomy" id="624376"/>
    <lineage>
        <taxon>Bacteria</taxon>
        <taxon>Pseudomonadati</taxon>
        <taxon>Pseudomonadota</taxon>
        <taxon>Betaproteobacteria</taxon>
        <taxon>Burkholderiales</taxon>
        <taxon>Burkholderiaceae</taxon>
        <taxon>Paraburkholderia</taxon>
    </lineage>
</organism>
<dbReference type="SUPFAM" id="SSF52833">
    <property type="entry name" value="Thioredoxin-like"/>
    <property type="match status" value="1"/>
</dbReference>
<evidence type="ECO:0000259" key="2">
    <source>
        <dbReference type="PROSITE" id="PS50405"/>
    </source>
</evidence>
<dbReference type="SUPFAM" id="SSF47616">
    <property type="entry name" value="GST C-terminal domain-like"/>
    <property type="match status" value="1"/>
</dbReference>
<feature type="domain" description="GST C-terminal" evidence="2">
    <location>
        <begin position="86"/>
        <end position="210"/>
    </location>
</feature>
<accession>A0A6J5E916</accession>
<keyword evidence="4" id="KW-1185">Reference proteome</keyword>
<dbReference type="SFLD" id="SFLDG00358">
    <property type="entry name" value="Main_(cytGST)"/>
    <property type="match status" value="1"/>
</dbReference>
<dbReference type="InterPro" id="IPR040079">
    <property type="entry name" value="Glutathione_S-Trfase"/>
</dbReference>
<dbReference type="InterPro" id="IPR010987">
    <property type="entry name" value="Glutathione-S-Trfase_C-like"/>
</dbReference>
<dbReference type="PROSITE" id="PS51354">
    <property type="entry name" value="GLUTAREDOXIN_2"/>
    <property type="match status" value="1"/>
</dbReference>
<feature type="domain" description="GST N-terminal" evidence="1">
    <location>
        <begin position="1"/>
        <end position="81"/>
    </location>
</feature>
<protein>
    <submittedName>
        <fullName evidence="3">Stringent starvation protein A</fullName>
    </submittedName>
</protein>
<dbReference type="InterPro" id="IPR004046">
    <property type="entry name" value="GST_C"/>
</dbReference>
<dbReference type="AlphaFoldDB" id="A0A6J5E916"/>
<dbReference type="PROSITE" id="PS50404">
    <property type="entry name" value="GST_NTER"/>
    <property type="match status" value="1"/>
</dbReference>
<dbReference type="Pfam" id="PF13417">
    <property type="entry name" value="GST_N_3"/>
    <property type="match status" value="1"/>
</dbReference>
<proteinExistence type="predicted"/>
<evidence type="ECO:0000313" key="4">
    <source>
        <dbReference type="Proteomes" id="UP000494329"/>
    </source>
</evidence>
<evidence type="ECO:0000313" key="3">
    <source>
        <dbReference type="EMBL" id="CAB3763008.1"/>
    </source>
</evidence>
<dbReference type="Gene3D" id="3.40.30.10">
    <property type="entry name" value="Glutaredoxin"/>
    <property type="match status" value="1"/>
</dbReference>
<dbReference type="PANTHER" id="PTHR44051">
    <property type="entry name" value="GLUTATHIONE S-TRANSFERASE-RELATED"/>
    <property type="match status" value="1"/>
</dbReference>
<dbReference type="Gene3D" id="1.20.1050.10">
    <property type="match status" value="1"/>
</dbReference>
<evidence type="ECO:0000259" key="1">
    <source>
        <dbReference type="PROSITE" id="PS50404"/>
    </source>
</evidence>
<gene>
    <name evidence="3" type="primary">sspA_2</name>
    <name evidence="3" type="ORF">LMG29739_04007</name>
</gene>
<dbReference type="SFLD" id="SFLDS00019">
    <property type="entry name" value="Glutathione_Transferase_(cytos"/>
    <property type="match status" value="1"/>
</dbReference>
<name>A0A6J5E916_9BURK</name>
<dbReference type="RefSeq" id="WP_175112856.1">
    <property type="nucleotide sequence ID" value="NZ_CADIKF010000033.1"/>
</dbReference>
<dbReference type="CDD" id="cd00570">
    <property type="entry name" value="GST_N_family"/>
    <property type="match status" value="1"/>
</dbReference>
<dbReference type="CDD" id="cd00299">
    <property type="entry name" value="GST_C_family"/>
    <property type="match status" value="1"/>
</dbReference>
<dbReference type="EMBL" id="CADIKF010000033">
    <property type="protein sequence ID" value="CAB3763008.1"/>
    <property type="molecule type" value="Genomic_DNA"/>
</dbReference>
<dbReference type="InterPro" id="IPR036282">
    <property type="entry name" value="Glutathione-S-Trfase_C_sf"/>
</dbReference>
<dbReference type="PANTHER" id="PTHR44051:SF8">
    <property type="entry name" value="GLUTATHIONE S-TRANSFERASE GSTA"/>
    <property type="match status" value="1"/>
</dbReference>
<dbReference type="Pfam" id="PF00043">
    <property type="entry name" value="GST_C"/>
    <property type="match status" value="1"/>
</dbReference>
<dbReference type="Proteomes" id="UP000494329">
    <property type="component" value="Unassembled WGS sequence"/>
</dbReference>
<dbReference type="InterPro" id="IPR004045">
    <property type="entry name" value="Glutathione_S-Trfase_N"/>
</dbReference>
<sequence>MTLKLYAHPFSSYCQKVLTALYENGTPFEWRTLSPEHPQVLEEFAALWPLRRFPLLVDGTRTVTESTIIIEYLGLHYPGPVRLVPEDRRAALDVRGMDRFFDLYISTPQQKIVFDSMRPEAERDPRGVAEARAMLDTAYGWLEHTMAGRAWAAGEQFSLADCAAAPALFYADWTHRIGPAFEHVIAYRRRLLARPSFARAVDEARPYRPLFPLGAPQRD</sequence>
<dbReference type="InterPro" id="IPR036249">
    <property type="entry name" value="Thioredoxin-like_sf"/>
</dbReference>
<dbReference type="PROSITE" id="PS50405">
    <property type="entry name" value="GST_CTER"/>
    <property type="match status" value="1"/>
</dbReference>
<reference evidence="3 4" key="1">
    <citation type="submission" date="2020-04" db="EMBL/GenBank/DDBJ databases">
        <authorList>
            <person name="De Canck E."/>
        </authorList>
    </citation>
    <scope>NUCLEOTIDE SEQUENCE [LARGE SCALE GENOMIC DNA]</scope>
    <source>
        <strain evidence="3 4">LMG 29739</strain>
    </source>
</reference>